<dbReference type="Proteomes" id="UP000306584">
    <property type="component" value="Unassembled WGS sequence"/>
</dbReference>
<dbReference type="PRINTS" id="PR00723">
    <property type="entry name" value="SUBTILISIN"/>
</dbReference>
<gene>
    <name evidence="8" type="ORF">D6D01_07266</name>
</gene>
<proteinExistence type="inferred from homology"/>
<keyword evidence="3 5" id="KW-0378">Hydrolase</keyword>
<dbReference type="InterPro" id="IPR050131">
    <property type="entry name" value="Peptidase_S8_subtilisin-like"/>
</dbReference>
<keyword evidence="2 5" id="KW-0645">Protease</keyword>
<dbReference type="PROSITE" id="PS51892">
    <property type="entry name" value="SUBTILASE"/>
    <property type="match status" value="1"/>
</dbReference>
<feature type="active site" description="Charge relay system" evidence="5">
    <location>
        <position position="231"/>
    </location>
</feature>
<dbReference type="PROSITE" id="PS00137">
    <property type="entry name" value="SUBTILASE_HIS"/>
    <property type="match status" value="1"/>
</dbReference>
<evidence type="ECO:0000256" key="4">
    <source>
        <dbReference type="ARBA" id="ARBA00022825"/>
    </source>
</evidence>
<dbReference type="SUPFAM" id="SSF52743">
    <property type="entry name" value="Subtilisin-like"/>
    <property type="match status" value="1"/>
</dbReference>
<sequence length="597" mass="64583">MEANKTSKIQGFIRELLSGIACMTEDLVININQRSKGSLAPLFRATSSDCRPDTYIVTLCKDVGYRDHFKTIGRNLEADKSTSFKWFEYADSHYASNITSEWLYKIRSDPKVEAIDEHEPWEMIKQLVPSERQNSTIQQRDSQPWFPAEWPNAPWHLQALSAGQKLDNIRDSGPATQIKYNNTVGGGQGVNIYIIDSGVDVEHRLFHGRARNFHKCYVDTDGECFKDKVGHGTAVAGCAGARFYGTAQGANIINVKTFFSFNKRPPQTYPEDILTALKDIFGSVINMSLGQDSGGGNSIRKIIQKLYVVDVPVVTSAGNARDAGVSADNTWPCKWNTICVGGMSRNYEQDWYSQTGGNVTVFAPGTDIQTLDIGGGSTLKTGASFAAPLVAGVLATFIGWENLGHEGLDNLNLVRSRLDANLLRGILVDRDDGADLGGSENNMVTSGINYPGKPAEDPYNGVGEGIDNTYQEDYNPFEIVTAGDFSPWTQPAEDPQPTPIAGPTSTEAPADVPAAATTTAAVDDNTVETIGDGTDSDDDDDASALTATTTATPTSDDRPKIITPTGDGHGCIYVGCPDDYICNTVGNCVLLQLKRKG</sequence>
<dbReference type="PANTHER" id="PTHR43806">
    <property type="entry name" value="PEPTIDASE S8"/>
    <property type="match status" value="1"/>
</dbReference>
<feature type="region of interest" description="Disordered" evidence="6">
    <location>
        <begin position="486"/>
        <end position="512"/>
    </location>
</feature>
<comment type="caution">
    <text evidence="8">The sequence shown here is derived from an EMBL/GenBank/DDBJ whole genome shotgun (WGS) entry which is preliminary data.</text>
</comment>
<dbReference type="InterPro" id="IPR022398">
    <property type="entry name" value="Peptidase_S8_His-AS"/>
</dbReference>
<protein>
    <recommendedName>
        <fullName evidence="7">Peptidase S8/S53 domain-containing protein</fullName>
    </recommendedName>
</protein>
<evidence type="ECO:0000256" key="5">
    <source>
        <dbReference type="PROSITE-ProRule" id="PRU01240"/>
    </source>
</evidence>
<dbReference type="PROSITE" id="PS00136">
    <property type="entry name" value="SUBTILASE_ASP"/>
    <property type="match status" value="1"/>
</dbReference>
<accession>A0A4S9KRK9</accession>
<feature type="domain" description="Peptidase S8/S53" evidence="7">
    <location>
        <begin position="187"/>
        <end position="396"/>
    </location>
</feature>
<feature type="active site" description="Charge relay system" evidence="5">
    <location>
        <position position="384"/>
    </location>
</feature>
<reference evidence="8 9" key="1">
    <citation type="submission" date="2018-10" db="EMBL/GenBank/DDBJ databases">
        <title>Fifty Aureobasidium pullulans genomes reveal a recombining polyextremotolerant generalist.</title>
        <authorList>
            <person name="Gostincar C."/>
            <person name="Turk M."/>
            <person name="Zajc J."/>
            <person name="Gunde-Cimerman N."/>
        </authorList>
    </citation>
    <scope>NUCLEOTIDE SEQUENCE [LARGE SCALE GENOMIC DNA]</scope>
    <source>
        <strain evidence="8 9">EXF-6604</strain>
    </source>
</reference>
<dbReference type="InterPro" id="IPR000209">
    <property type="entry name" value="Peptidase_S8/S53_dom"/>
</dbReference>
<feature type="compositionally biased region" description="Low complexity" evidence="6">
    <location>
        <begin position="543"/>
        <end position="554"/>
    </location>
</feature>
<evidence type="ECO:0000256" key="2">
    <source>
        <dbReference type="ARBA" id="ARBA00022670"/>
    </source>
</evidence>
<organism evidence="8 9">
    <name type="scientific">Aureobasidium pullulans</name>
    <name type="common">Black yeast</name>
    <name type="synonym">Pullularia pullulans</name>
    <dbReference type="NCBI Taxonomy" id="5580"/>
    <lineage>
        <taxon>Eukaryota</taxon>
        <taxon>Fungi</taxon>
        <taxon>Dikarya</taxon>
        <taxon>Ascomycota</taxon>
        <taxon>Pezizomycotina</taxon>
        <taxon>Dothideomycetes</taxon>
        <taxon>Dothideomycetidae</taxon>
        <taxon>Dothideales</taxon>
        <taxon>Saccotheciaceae</taxon>
        <taxon>Aureobasidium</taxon>
    </lineage>
</organism>
<comment type="similarity">
    <text evidence="1 5">Belongs to the peptidase S8 family.</text>
</comment>
<dbReference type="GO" id="GO:0006508">
    <property type="term" value="P:proteolysis"/>
    <property type="evidence" value="ECO:0007669"/>
    <property type="project" value="UniProtKB-KW"/>
</dbReference>
<dbReference type="InterPro" id="IPR036852">
    <property type="entry name" value="Peptidase_S8/S53_dom_sf"/>
</dbReference>
<evidence type="ECO:0000256" key="6">
    <source>
        <dbReference type="SAM" id="MobiDB-lite"/>
    </source>
</evidence>
<feature type="active site" description="Charge relay system" evidence="5">
    <location>
        <position position="196"/>
    </location>
</feature>
<evidence type="ECO:0000259" key="7">
    <source>
        <dbReference type="Pfam" id="PF00082"/>
    </source>
</evidence>
<feature type="region of interest" description="Disordered" evidence="6">
    <location>
        <begin position="525"/>
        <end position="560"/>
    </location>
</feature>
<dbReference type="EMBL" id="QZBD01000345">
    <property type="protein sequence ID" value="THY18505.1"/>
    <property type="molecule type" value="Genomic_DNA"/>
</dbReference>
<evidence type="ECO:0000313" key="8">
    <source>
        <dbReference type="EMBL" id="THY18505.1"/>
    </source>
</evidence>
<name>A0A4S9KRK9_AURPU</name>
<dbReference type="Gene3D" id="3.40.50.200">
    <property type="entry name" value="Peptidase S8/S53 domain"/>
    <property type="match status" value="1"/>
</dbReference>
<evidence type="ECO:0000313" key="9">
    <source>
        <dbReference type="Proteomes" id="UP000306584"/>
    </source>
</evidence>
<evidence type="ECO:0000256" key="1">
    <source>
        <dbReference type="ARBA" id="ARBA00011073"/>
    </source>
</evidence>
<dbReference type="PANTHER" id="PTHR43806:SF11">
    <property type="entry name" value="CEREVISIN-RELATED"/>
    <property type="match status" value="1"/>
</dbReference>
<dbReference type="InterPro" id="IPR015500">
    <property type="entry name" value="Peptidase_S8_subtilisin-rel"/>
</dbReference>
<keyword evidence="4 5" id="KW-0720">Serine protease</keyword>
<evidence type="ECO:0000256" key="3">
    <source>
        <dbReference type="ARBA" id="ARBA00022801"/>
    </source>
</evidence>
<dbReference type="AlphaFoldDB" id="A0A4S9KRK9"/>
<dbReference type="GO" id="GO:0004252">
    <property type="term" value="F:serine-type endopeptidase activity"/>
    <property type="evidence" value="ECO:0007669"/>
    <property type="project" value="UniProtKB-UniRule"/>
</dbReference>
<dbReference type="InterPro" id="IPR023827">
    <property type="entry name" value="Peptidase_S8_Asp-AS"/>
</dbReference>
<dbReference type="Pfam" id="PF00082">
    <property type="entry name" value="Peptidase_S8"/>
    <property type="match status" value="1"/>
</dbReference>